<sequence length="112" mass="13234">MRSRLKVTPESNIYFITTSVHLWVPILFNETMFQIIVDSLKYCQAHKGLKIHGYVIMINHIHAIISHEKHDLIPNIVRDFKRHTATEISNYLSDLGQFSQLFWVKIFHSRES</sequence>
<dbReference type="PANTHER" id="PTHR36966">
    <property type="entry name" value="REP-ASSOCIATED TYROSINE TRANSPOSASE"/>
    <property type="match status" value="1"/>
</dbReference>
<dbReference type="InterPro" id="IPR002686">
    <property type="entry name" value="Transposase_17"/>
</dbReference>
<evidence type="ECO:0000259" key="1">
    <source>
        <dbReference type="Pfam" id="PF01797"/>
    </source>
</evidence>
<dbReference type="PANTHER" id="PTHR36966:SF1">
    <property type="entry name" value="REP-ASSOCIATED TYROSINE TRANSPOSASE"/>
    <property type="match status" value="1"/>
</dbReference>
<dbReference type="InterPro" id="IPR036515">
    <property type="entry name" value="Transposase_17_sf"/>
</dbReference>
<feature type="domain" description="Transposase IS200-like" evidence="1">
    <location>
        <begin position="31"/>
        <end position="107"/>
    </location>
</feature>
<dbReference type="AlphaFoldDB" id="X0S716"/>
<dbReference type="SUPFAM" id="SSF143422">
    <property type="entry name" value="Transposase IS200-like"/>
    <property type="match status" value="1"/>
</dbReference>
<dbReference type="Pfam" id="PF01797">
    <property type="entry name" value="Y1_Tnp"/>
    <property type="match status" value="1"/>
</dbReference>
<dbReference type="GO" id="GO:0004803">
    <property type="term" value="F:transposase activity"/>
    <property type="evidence" value="ECO:0007669"/>
    <property type="project" value="InterPro"/>
</dbReference>
<name>X0S716_9ZZZZ</name>
<evidence type="ECO:0000313" key="2">
    <source>
        <dbReference type="EMBL" id="GAF76848.1"/>
    </source>
</evidence>
<dbReference type="InterPro" id="IPR052715">
    <property type="entry name" value="RAYT_transposase"/>
</dbReference>
<comment type="caution">
    <text evidence="2">The sequence shown here is derived from an EMBL/GenBank/DDBJ whole genome shotgun (WGS) entry which is preliminary data.</text>
</comment>
<dbReference type="GO" id="GO:0043565">
    <property type="term" value="F:sequence-specific DNA binding"/>
    <property type="evidence" value="ECO:0007669"/>
    <property type="project" value="TreeGrafter"/>
</dbReference>
<protein>
    <recommendedName>
        <fullName evidence="1">Transposase IS200-like domain-containing protein</fullName>
    </recommendedName>
</protein>
<dbReference type="EMBL" id="BARS01007002">
    <property type="protein sequence ID" value="GAF76848.1"/>
    <property type="molecule type" value="Genomic_DNA"/>
</dbReference>
<reference evidence="2" key="1">
    <citation type="journal article" date="2014" name="Front. Microbiol.">
        <title>High frequency of phylogenetically diverse reductive dehalogenase-homologous genes in deep subseafloor sedimentary metagenomes.</title>
        <authorList>
            <person name="Kawai M."/>
            <person name="Futagami T."/>
            <person name="Toyoda A."/>
            <person name="Takaki Y."/>
            <person name="Nishi S."/>
            <person name="Hori S."/>
            <person name="Arai W."/>
            <person name="Tsubouchi T."/>
            <person name="Morono Y."/>
            <person name="Uchiyama I."/>
            <person name="Ito T."/>
            <person name="Fujiyama A."/>
            <person name="Inagaki F."/>
            <person name="Takami H."/>
        </authorList>
    </citation>
    <scope>NUCLEOTIDE SEQUENCE</scope>
    <source>
        <strain evidence="2">Expedition CK06-06</strain>
    </source>
</reference>
<organism evidence="2">
    <name type="scientific">marine sediment metagenome</name>
    <dbReference type="NCBI Taxonomy" id="412755"/>
    <lineage>
        <taxon>unclassified sequences</taxon>
        <taxon>metagenomes</taxon>
        <taxon>ecological metagenomes</taxon>
    </lineage>
</organism>
<accession>X0S716</accession>
<feature type="non-terminal residue" evidence="2">
    <location>
        <position position="112"/>
    </location>
</feature>
<dbReference type="Gene3D" id="3.30.70.1290">
    <property type="entry name" value="Transposase IS200-like"/>
    <property type="match status" value="1"/>
</dbReference>
<proteinExistence type="predicted"/>
<gene>
    <name evidence="2" type="ORF">S01H1_13564</name>
</gene>
<dbReference type="GO" id="GO:0006313">
    <property type="term" value="P:DNA transposition"/>
    <property type="evidence" value="ECO:0007669"/>
    <property type="project" value="InterPro"/>
</dbReference>